<sequence length="354" mass="39709">MHDLEVPRLRRSSCSTPGFTRRRAGRGWVYLDTDGTRITDPDVVRRIEELAIPPAYRDVWICPWPNGHLQAVGTDERGRRQYRYHEQWRAQRDRLKHERVLQVADELPRARQVVAQHLALPGMPRERALATAFRLLDLGFFRVGGETYAEENGSYGLATLRREHVREHDGELVFSYVAKSGKDRRAVIADPAVRAAVRAMKRRRGGGDDLLAWKERAGRWHDVTSTDVNEYLHEVIGPEVSAKDFRTWHATVLAAVALAVSASVCGSPTARARAVARACREVSEYLGNTPAVARSSYIDPRVVDLFHDGVTIEPVLRDLGAEAEFGHPATHGAIELAVQCLLRDEPVAPQRRAA</sequence>
<dbReference type="InterPro" id="IPR013500">
    <property type="entry name" value="TopoI_cat_euk"/>
</dbReference>
<keyword evidence="10" id="KW-1185">Reference proteome</keyword>
<dbReference type="InterPro" id="IPR011010">
    <property type="entry name" value="DNA_brk_join_enz"/>
</dbReference>
<evidence type="ECO:0000313" key="10">
    <source>
        <dbReference type="Proteomes" id="UP000239485"/>
    </source>
</evidence>
<accession>A0A2S6ID51</accession>
<dbReference type="PROSITE" id="PS52038">
    <property type="entry name" value="TOPO_IB_2"/>
    <property type="match status" value="1"/>
</dbReference>
<dbReference type="Gene3D" id="1.10.132.120">
    <property type="match status" value="1"/>
</dbReference>
<dbReference type="GO" id="GO:0003917">
    <property type="term" value="F:DNA topoisomerase type I (single strand cut, ATP-independent) activity"/>
    <property type="evidence" value="ECO:0007669"/>
    <property type="project" value="UniProtKB-EC"/>
</dbReference>
<feature type="domain" description="DNA topoisomerase I catalytic core eukaryotic-type" evidence="7">
    <location>
        <begin position="87"/>
        <end position="294"/>
    </location>
</feature>
<evidence type="ECO:0000259" key="7">
    <source>
        <dbReference type="Pfam" id="PF01028"/>
    </source>
</evidence>
<evidence type="ECO:0000256" key="5">
    <source>
        <dbReference type="ARBA" id="ARBA00023125"/>
    </source>
</evidence>
<name>A0A2S6ID51_9ACTN</name>
<evidence type="ECO:0000313" key="9">
    <source>
        <dbReference type="EMBL" id="PPK92126.1"/>
    </source>
</evidence>
<dbReference type="AlphaFoldDB" id="A0A2S6ID51"/>
<comment type="similarity">
    <text evidence="2">Belongs to the type IB topoisomerase family.</text>
</comment>
<evidence type="ECO:0000256" key="6">
    <source>
        <dbReference type="ARBA" id="ARBA00023235"/>
    </source>
</evidence>
<evidence type="ECO:0000256" key="3">
    <source>
        <dbReference type="ARBA" id="ARBA00012891"/>
    </source>
</evidence>
<dbReference type="Proteomes" id="UP000239485">
    <property type="component" value="Unassembled WGS sequence"/>
</dbReference>
<comment type="caution">
    <text evidence="9">The sequence shown here is derived from an EMBL/GenBank/DDBJ whole genome shotgun (WGS) entry which is preliminary data.</text>
</comment>
<evidence type="ECO:0000256" key="2">
    <source>
        <dbReference type="ARBA" id="ARBA00006645"/>
    </source>
</evidence>
<dbReference type="Gene3D" id="3.30.66.10">
    <property type="entry name" value="DNA topoisomerase I domain"/>
    <property type="match status" value="1"/>
</dbReference>
<dbReference type="PRINTS" id="PR00416">
    <property type="entry name" value="EUTPISMRASEI"/>
</dbReference>
<comment type="catalytic activity">
    <reaction evidence="1">
        <text>ATP-independent breakage of single-stranded DNA, followed by passage and rejoining.</text>
        <dbReference type="EC" id="5.6.2.1"/>
    </reaction>
</comment>
<protein>
    <recommendedName>
        <fullName evidence="3">DNA topoisomerase</fullName>
        <ecNumber evidence="3">5.6.2.1</ecNumber>
    </recommendedName>
</protein>
<reference evidence="9 10" key="1">
    <citation type="submission" date="2018-02" db="EMBL/GenBank/DDBJ databases">
        <title>Genomic Encyclopedia of Archaeal and Bacterial Type Strains, Phase II (KMG-II): from individual species to whole genera.</title>
        <authorList>
            <person name="Goeker M."/>
        </authorList>
    </citation>
    <scope>NUCLEOTIDE SEQUENCE [LARGE SCALE GENOMIC DNA]</scope>
    <source>
        <strain evidence="9 10">DSM 22857</strain>
    </source>
</reference>
<keyword evidence="6 9" id="KW-0413">Isomerase</keyword>
<proteinExistence type="inferred from homology"/>
<organism evidence="9 10">
    <name type="scientific">Kineococcus xinjiangensis</name>
    <dbReference type="NCBI Taxonomy" id="512762"/>
    <lineage>
        <taxon>Bacteria</taxon>
        <taxon>Bacillati</taxon>
        <taxon>Actinomycetota</taxon>
        <taxon>Actinomycetes</taxon>
        <taxon>Kineosporiales</taxon>
        <taxon>Kineosporiaceae</taxon>
        <taxon>Kineococcus</taxon>
    </lineage>
</organism>
<dbReference type="SUPFAM" id="SSF56349">
    <property type="entry name" value="DNA breaking-rejoining enzymes"/>
    <property type="match status" value="1"/>
</dbReference>
<dbReference type="InterPro" id="IPR001631">
    <property type="entry name" value="TopoI"/>
</dbReference>
<dbReference type="SUPFAM" id="SSF55869">
    <property type="entry name" value="DNA topoisomerase I domain"/>
    <property type="match status" value="1"/>
</dbReference>
<keyword evidence="4" id="KW-0799">Topoisomerase</keyword>
<dbReference type="Pfam" id="PF21338">
    <property type="entry name" value="Top1B_N_bact"/>
    <property type="match status" value="1"/>
</dbReference>
<dbReference type="GO" id="GO:0006265">
    <property type="term" value="P:DNA topological change"/>
    <property type="evidence" value="ECO:0007669"/>
    <property type="project" value="InterPro"/>
</dbReference>
<dbReference type="EC" id="5.6.2.1" evidence="3"/>
<dbReference type="InterPro" id="IPR014711">
    <property type="entry name" value="TopoI_cat_a-hlx-sub_euk"/>
</dbReference>
<evidence type="ECO:0000256" key="4">
    <source>
        <dbReference type="ARBA" id="ARBA00023029"/>
    </source>
</evidence>
<dbReference type="GO" id="GO:0003677">
    <property type="term" value="F:DNA binding"/>
    <property type="evidence" value="ECO:0007669"/>
    <property type="project" value="UniProtKB-KW"/>
</dbReference>
<feature type="domain" description="DNA topoisomerase IB N-terminal" evidence="8">
    <location>
        <begin position="27"/>
        <end position="75"/>
    </location>
</feature>
<dbReference type="InterPro" id="IPR035447">
    <property type="entry name" value="DNA_topo_I_N_sf"/>
</dbReference>
<evidence type="ECO:0000259" key="8">
    <source>
        <dbReference type="Pfam" id="PF21338"/>
    </source>
</evidence>
<dbReference type="InterPro" id="IPR049331">
    <property type="entry name" value="Top1B_N_bact"/>
</dbReference>
<keyword evidence="5" id="KW-0238">DNA-binding</keyword>
<dbReference type="EMBL" id="PTJD01000017">
    <property type="protein sequence ID" value="PPK92126.1"/>
    <property type="molecule type" value="Genomic_DNA"/>
</dbReference>
<evidence type="ECO:0000256" key="1">
    <source>
        <dbReference type="ARBA" id="ARBA00000213"/>
    </source>
</evidence>
<dbReference type="Gene3D" id="3.90.15.10">
    <property type="entry name" value="Topoisomerase I, Chain A, domain 3"/>
    <property type="match status" value="1"/>
</dbReference>
<gene>
    <name evidence="9" type="ORF">CLV92_11791</name>
</gene>
<dbReference type="Pfam" id="PF01028">
    <property type="entry name" value="Topoisom_I"/>
    <property type="match status" value="1"/>
</dbReference>